<evidence type="ECO:0008006" key="4">
    <source>
        <dbReference type="Google" id="ProtNLM"/>
    </source>
</evidence>
<evidence type="ECO:0000313" key="3">
    <source>
        <dbReference type="Proteomes" id="UP000248975"/>
    </source>
</evidence>
<feature type="transmembrane region" description="Helical" evidence="1">
    <location>
        <begin position="81"/>
        <end position="103"/>
    </location>
</feature>
<gene>
    <name evidence="2" type="ORF">DI533_04990</name>
</gene>
<protein>
    <recommendedName>
        <fullName evidence="4">Transmembrane protein</fullName>
    </recommendedName>
</protein>
<feature type="transmembrane region" description="Helical" evidence="1">
    <location>
        <begin position="49"/>
        <end position="69"/>
    </location>
</feature>
<dbReference type="AlphaFoldDB" id="A0A2W5SGP6"/>
<name>A0A2W5SGP6_CERSP</name>
<comment type="caution">
    <text evidence="2">The sequence shown here is derived from an EMBL/GenBank/DDBJ whole genome shotgun (WGS) entry which is preliminary data.</text>
</comment>
<proteinExistence type="predicted"/>
<keyword evidence="1" id="KW-0472">Membrane</keyword>
<keyword evidence="1" id="KW-0812">Transmembrane</keyword>
<evidence type="ECO:0000256" key="1">
    <source>
        <dbReference type="SAM" id="Phobius"/>
    </source>
</evidence>
<feature type="transmembrane region" description="Helical" evidence="1">
    <location>
        <begin position="6"/>
        <end position="29"/>
    </location>
</feature>
<organism evidence="2 3">
    <name type="scientific">Cereibacter sphaeroides</name>
    <name type="common">Rhodobacter sphaeroides</name>
    <dbReference type="NCBI Taxonomy" id="1063"/>
    <lineage>
        <taxon>Bacteria</taxon>
        <taxon>Pseudomonadati</taxon>
        <taxon>Pseudomonadota</taxon>
        <taxon>Alphaproteobacteria</taxon>
        <taxon>Rhodobacterales</taxon>
        <taxon>Paracoccaceae</taxon>
        <taxon>Cereibacter</taxon>
    </lineage>
</organism>
<sequence>MIQIMGVILESSVLVFFLCIPPLVLLMMLSRRYNWTLSSDKRLLRYGMYASGAAIFFNLCVSLFAAPRFQVEAISDGIDTLTLMAIILAWASIWGALALAFLAPRRRYKLAASRAA</sequence>
<dbReference type="Proteomes" id="UP000248975">
    <property type="component" value="Unassembled WGS sequence"/>
</dbReference>
<evidence type="ECO:0000313" key="2">
    <source>
        <dbReference type="EMBL" id="PZQ99982.1"/>
    </source>
</evidence>
<accession>A0A2W5SGP6</accession>
<keyword evidence="1" id="KW-1133">Transmembrane helix</keyword>
<reference evidence="2 3" key="1">
    <citation type="submission" date="2017-08" db="EMBL/GenBank/DDBJ databases">
        <title>Infants hospitalized years apart are colonized by the same room-sourced microbial strains.</title>
        <authorList>
            <person name="Brooks B."/>
            <person name="Olm M.R."/>
            <person name="Firek B.A."/>
            <person name="Baker R."/>
            <person name="Thomas B.C."/>
            <person name="Morowitz M.J."/>
            <person name="Banfield J.F."/>
        </authorList>
    </citation>
    <scope>NUCLEOTIDE SEQUENCE [LARGE SCALE GENOMIC DNA]</scope>
    <source>
        <strain evidence="2">S2_003_000_R2_11</strain>
    </source>
</reference>
<dbReference type="EMBL" id="QFQS01000001">
    <property type="protein sequence ID" value="PZQ99982.1"/>
    <property type="molecule type" value="Genomic_DNA"/>
</dbReference>